<sequence length="62" mass="6823">GVKEAGKARLGEILRELAFRGQVLTTPTEASIFRESEYLKPCLIIDEIKLAGFDANKEVACL</sequence>
<organism evidence="1">
    <name type="scientific">marine sediment metagenome</name>
    <dbReference type="NCBI Taxonomy" id="412755"/>
    <lineage>
        <taxon>unclassified sequences</taxon>
        <taxon>metagenomes</taxon>
        <taxon>ecological metagenomes</taxon>
    </lineage>
</organism>
<reference evidence="1" key="1">
    <citation type="journal article" date="2014" name="Front. Microbiol.">
        <title>High frequency of phylogenetically diverse reductive dehalogenase-homologous genes in deep subseafloor sedimentary metagenomes.</title>
        <authorList>
            <person name="Kawai M."/>
            <person name="Futagami T."/>
            <person name="Toyoda A."/>
            <person name="Takaki Y."/>
            <person name="Nishi S."/>
            <person name="Hori S."/>
            <person name="Arai W."/>
            <person name="Tsubouchi T."/>
            <person name="Morono Y."/>
            <person name="Uchiyama I."/>
            <person name="Ito T."/>
            <person name="Fujiyama A."/>
            <person name="Inagaki F."/>
            <person name="Takami H."/>
        </authorList>
    </citation>
    <scope>NUCLEOTIDE SEQUENCE</scope>
    <source>
        <strain evidence="1">Expedition CK06-06</strain>
    </source>
</reference>
<name>X1RHP7_9ZZZZ</name>
<proteinExistence type="predicted"/>
<feature type="non-terminal residue" evidence="1">
    <location>
        <position position="1"/>
    </location>
</feature>
<feature type="non-terminal residue" evidence="1">
    <location>
        <position position="62"/>
    </location>
</feature>
<gene>
    <name evidence="1" type="ORF">S06H3_66362</name>
</gene>
<dbReference type="AlphaFoldDB" id="X1RHP7"/>
<evidence type="ECO:0000313" key="1">
    <source>
        <dbReference type="EMBL" id="GAI66476.1"/>
    </source>
</evidence>
<dbReference type="EMBL" id="BARV01045174">
    <property type="protein sequence ID" value="GAI66476.1"/>
    <property type="molecule type" value="Genomic_DNA"/>
</dbReference>
<comment type="caution">
    <text evidence="1">The sequence shown here is derived from an EMBL/GenBank/DDBJ whole genome shotgun (WGS) entry which is preliminary data.</text>
</comment>
<protein>
    <submittedName>
        <fullName evidence="1">Uncharacterized protein</fullName>
    </submittedName>
</protein>
<accession>X1RHP7</accession>